<accession>A0AAD4X3D5</accession>
<dbReference type="Proteomes" id="UP001202328">
    <property type="component" value="Unassembled WGS sequence"/>
</dbReference>
<evidence type="ECO:0000256" key="1">
    <source>
        <dbReference type="ARBA" id="ARBA00022723"/>
    </source>
</evidence>
<keyword evidence="4" id="KW-0862">Zinc</keyword>
<gene>
    <name evidence="6" type="ORF">MKW98_030645</name>
</gene>
<dbReference type="EMBL" id="JAJJMB010018262">
    <property type="protein sequence ID" value="KAI3830482.1"/>
    <property type="molecule type" value="Genomic_DNA"/>
</dbReference>
<dbReference type="Gene3D" id="3.30.60.90">
    <property type="match status" value="1"/>
</dbReference>
<dbReference type="InterPro" id="IPR043145">
    <property type="entry name" value="Znf_ZZ_sf"/>
</dbReference>
<name>A0AAD4X3D5_9MAGN</name>
<dbReference type="AlphaFoldDB" id="A0AAD4X3D5"/>
<evidence type="ECO:0000259" key="5">
    <source>
        <dbReference type="Pfam" id="PF03107"/>
    </source>
</evidence>
<evidence type="ECO:0000313" key="7">
    <source>
        <dbReference type="Proteomes" id="UP001202328"/>
    </source>
</evidence>
<keyword evidence="7" id="KW-1185">Reference proteome</keyword>
<evidence type="ECO:0000256" key="2">
    <source>
        <dbReference type="ARBA" id="ARBA00022737"/>
    </source>
</evidence>
<keyword evidence="2" id="KW-0677">Repeat</keyword>
<feature type="domain" description="DC1" evidence="5">
    <location>
        <begin position="13"/>
        <end position="60"/>
    </location>
</feature>
<dbReference type="PANTHER" id="PTHR46288:SF80">
    <property type="entry name" value="CYSTEINE_HISTIDINE-RICH C1 DOMAIN FAMILY PROTEIN"/>
    <property type="match status" value="1"/>
</dbReference>
<protein>
    <recommendedName>
        <fullName evidence="5">DC1 domain-containing protein</fullName>
    </recommendedName>
</protein>
<dbReference type="PANTHER" id="PTHR46288">
    <property type="entry name" value="PHORBOL-ESTER/DAG-TYPE DOMAIN-CONTAINING PROTEIN"/>
    <property type="match status" value="1"/>
</dbReference>
<comment type="caution">
    <text evidence="6">The sequence shown here is derived from an EMBL/GenBank/DDBJ whole genome shotgun (WGS) entry which is preliminary data.</text>
</comment>
<evidence type="ECO:0000313" key="6">
    <source>
        <dbReference type="EMBL" id="KAI3830482.1"/>
    </source>
</evidence>
<dbReference type="InterPro" id="IPR004146">
    <property type="entry name" value="DC1"/>
</dbReference>
<keyword evidence="1" id="KW-0479">Metal-binding</keyword>
<reference evidence="6" key="1">
    <citation type="submission" date="2022-04" db="EMBL/GenBank/DDBJ databases">
        <title>A functionally conserved STORR gene fusion in Papaver species that diverged 16.8 million years ago.</title>
        <authorList>
            <person name="Catania T."/>
        </authorList>
    </citation>
    <scope>NUCLEOTIDE SEQUENCE</scope>
    <source>
        <strain evidence="6">S-188037</strain>
    </source>
</reference>
<dbReference type="InterPro" id="IPR046349">
    <property type="entry name" value="C1-like_sf"/>
</dbReference>
<dbReference type="Pfam" id="PF03107">
    <property type="entry name" value="C1_2"/>
    <property type="match status" value="1"/>
</dbReference>
<dbReference type="SUPFAM" id="SSF57889">
    <property type="entry name" value="Cysteine-rich domain"/>
    <property type="match status" value="1"/>
</dbReference>
<keyword evidence="3" id="KW-0863">Zinc-finger</keyword>
<evidence type="ECO:0000256" key="3">
    <source>
        <dbReference type="ARBA" id="ARBA00022771"/>
    </source>
</evidence>
<organism evidence="6 7">
    <name type="scientific">Papaver atlanticum</name>
    <dbReference type="NCBI Taxonomy" id="357466"/>
    <lineage>
        <taxon>Eukaryota</taxon>
        <taxon>Viridiplantae</taxon>
        <taxon>Streptophyta</taxon>
        <taxon>Embryophyta</taxon>
        <taxon>Tracheophyta</taxon>
        <taxon>Spermatophyta</taxon>
        <taxon>Magnoliopsida</taxon>
        <taxon>Ranunculales</taxon>
        <taxon>Papaveraceae</taxon>
        <taxon>Papaveroideae</taxon>
        <taxon>Papaver</taxon>
    </lineage>
</organism>
<evidence type="ECO:0000256" key="4">
    <source>
        <dbReference type="ARBA" id="ARBA00022833"/>
    </source>
</evidence>
<sequence length="145" mass="17159">MAPHHHSVINHPCYPKHPLSFLSSAPYPQGIFNCDACSRPDKGFFYHCKECKFDLHVHCASLPLSVNHNSHPQHYLTLTYQIPYPTKDFSCDICNKNSGSKCWIYHYLFLHYYYYYFLDGLGIRFEKNEEGRWYLMFLVIRIIVG</sequence>
<dbReference type="GO" id="GO:0008270">
    <property type="term" value="F:zinc ion binding"/>
    <property type="evidence" value="ECO:0007669"/>
    <property type="project" value="UniProtKB-KW"/>
</dbReference>
<proteinExistence type="predicted"/>